<proteinExistence type="predicted"/>
<dbReference type="OrthoDB" id="10339779at2759"/>
<keyword evidence="1" id="KW-1133">Transmembrane helix</keyword>
<organism evidence="2 3">
    <name type="scientific">Nematocida parisii (strain ERTm3)</name>
    <name type="common">Nematode killer fungus</name>
    <dbReference type="NCBI Taxonomy" id="935791"/>
    <lineage>
        <taxon>Eukaryota</taxon>
        <taxon>Fungi</taxon>
        <taxon>Fungi incertae sedis</taxon>
        <taxon>Microsporidia</taxon>
        <taxon>Nematocida</taxon>
    </lineage>
</organism>
<dbReference type="AlphaFoldDB" id="I3EKK4"/>
<feature type="transmembrane region" description="Helical" evidence="1">
    <location>
        <begin position="105"/>
        <end position="127"/>
    </location>
</feature>
<feature type="transmembrane region" description="Helical" evidence="1">
    <location>
        <begin position="191"/>
        <end position="215"/>
    </location>
</feature>
<protein>
    <submittedName>
        <fullName evidence="2">Uncharacterized protein</fullName>
    </submittedName>
</protein>
<dbReference type="HOGENOM" id="CLU_1190186_0_0_1"/>
<evidence type="ECO:0000256" key="1">
    <source>
        <dbReference type="SAM" id="Phobius"/>
    </source>
</evidence>
<feature type="transmembrane region" description="Helical" evidence="1">
    <location>
        <begin position="147"/>
        <end position="170"/>
    </location>
</feature>
<dbReference type="InParanoid" id="I3EKK4"/>
<dbReference type="EMBL" id="GL870876">
    <property type="protein sequence ID" value="EIJ89751.1"/>
    <property type="molecule type" value="Genomic_DNA"/>
</dbReference>
<keyword evidence="1" id="KW-0472">Membrane</keyword>
<evidence type="ECO:0000313" key="3">
    <source>
        <dbReference type="Proteomes" id="UP000002872"/>
    </source>
</evidence>
<evidence type="ECO:0000313" key="2">
    <source>
        <dbReference type="EMBL" id="EIJ89751.1"/>
    </source>
</evidence>
<keyword evidence="1" id="KW-0812">Transmembrane</keyword>
<name>I3EKK4_NEMP3</name>
<accession>I3EKK4</accession>
<keyword evidence="3" id="KW-1185">Reference proteome</keyword>
<reference evidence="2" key="1">
    <citation type="submission" date="2011-01" db="EMBL/GenBank/DDBJ databases">
        <title>The Genome Sequence of Nematocida parisii strain ERTm3.</title>
        <authorList>
            <consortium name="The Broad Institute Genome Sequencing Platform"/>
            <consortium name="The Broad Institute Genome Sequencing Center for Infectious Disease"/>
            <person name="Cuomo C."/>
            <person name="Troemel E."/>
            <person name="Young S.K."/>
            <person name="Zeng Q."/>
            <person name="Gargeya S."/>
            <person name="Fitzgerald M."/>
            <person name="Haas B."/>
            <person name="Abouelleil A."/>
            <person name="Alvarado L."/>
            <person name="Arachchi H.M."/>
            <person name="Berlin A."/>
            <person name="Chapman S.B."/>
            <person name="Gearin G."/>
            <person name="Goldberg J."/>
            <person name="Griggs A."/>
            <person name="Gujja S."/>
            <person name="Hansen M."/>
            <person name="Heiman D."/>
            <person name="Howarth C."/>
            <person name="Larimer J."/>
            <person name="Lui A."/>
            <person name="MacDonald P.J.P."/>
            <person name="McCowen C."/>
            <person name="Montmayeur A."/>
            <person name="Murphy C."/>
            <person name="Neiman D."/>
            <person name="Pearson M."/>
            <person name="Priest M."/>
            <person name="Roberts A."/>
            <person name="Saif S."/>
            <person name="Shea T."/>
            <person name="Sisk P."/>
            <person name="Stolte C."/>
            <person name="Sykes S."/>
            <person name="Wortman J."/>
            <person name="Nusbaum C."/>
            <person name="Birren B."/>
        </authorList>
    </citation>
    <scope>NUCLEOTIDE SEQUENCE</scope>
    <source>
        <strain evidence="2">ERTm3</strain>
    </source>
</reference>
<dbReference type="VEuPathDB" id="MicrosporidiaDB:NEQG_00521"/>
<dbReference type="Proteomes" id="UP000002872">
    <property type="component" value="Unassembled WGS sequence"/>
</dbReference>
<gene>
    <name evidence="2" type="ORF">NEQG_00521</name>
</gene>
<sequence>MAPSNDINICIKICKVLLAMYNLVTNIYSNETGFIIIFSFNRILFAVLHYIESANYLSKREDLTLVLQEARTTLNIIQSHQAILFAFTIYSMLCREITYRNTRQLAGAILVEMFALFMFEIFVYNALIEYINSSDMVGIQDSYIHLFILYVLSFIFIISIYLLITFYFAIKPVHTMYKVTKRMRYLWQVMIGDILCFILCLFILFVYAGNVFWMLQQPYRFVCRSFPSLYKCT</sequence>